<protein>
    <submittedName>
        <fullName evidence="2">Uncharacterized protein</fullName>
    </submittedName>
</protein>
<dbReference type="RefSeq" id="XP_007916065.1">
    <property type="nucleotide sequence ID" value="XM_007917874.1"/>
</dbReference>
<dbReference type="OrthoDB" id="3922785at2759"/>
<dbReference type="HOGENOM" id="CLU_035847_1_0_1"/>
<evidence type="ECO:0000313" key="3">
    <source>
        <dbReference type="Proteomes" id="UP000014074"/>
    </source>
</evidence>
<feature type="compositionally biased region" description="Acidic residues" evidence="1">
    <location>
        <begin position="485"/>
        <end position="503"/>
    </location>
</feature>
<feature type="compositionally biased region" description="Acidic residues" evidence="1">
    <location>
        <begin position="412"/>
        <end position="423"/>
    </location>
</feature>
<dbReference type="EMBL" id="KB933178">
    <property type="protein sequence ID" value="EON99116.1"/>
    <property type="molecule type" value="Genomic_DNA"/>
</dbReference>
<dbReference type="AlphaFoldDB" id="R8BIH8"/>
<accession>R8BIH8</accession>
<dbReference type="eggNOG" id="ENOG502SJ4R">
    <property type="taxonomic scope" value="Eukaryota"/>
</dbReference>
<evidence type="ECO:0000256" key="1">
    <source>
        <dbReference type="SAM" id="MobiDB-lite"/>
    </source>
</evidence>
<feature type="compositionally biased region" description="Polar residues" evidence="1">
    <location>
        <begin position="313"/>
        <end position="322"/>
    </location>
</feature>
<proteinExistence type="predicted"/>
<organism evidence="2 3">
    <name type="scientific">Phaeoacremonium minimum (strain UCR-PA7)</name>
    <name type="common">Esca disease fungus</name>
    <name type="synonym">Togninia minima</name>
    <dbReference type="NCBI Taxonomy" id="1286976"/>
    <lineage>
        <taxon>Eukaryota</taxon>
        <taxon>Fungi</taxon>
        <taxon>Dikarya</taxon>
        <taxon>Ascomycota</taxon>
        <taxon>Pezizomycotina</taxon>
        <taxon>Sordariomycetes</taxon>
        <taxon>Sordariomycetidae</taxon>
        <taxon>Togniniales</taxon>
        <taxon>Togniniaceae</taxon>
        <taxon>Phaeoacremonium</taxon>
    </lineage>
</organism>
<name>R8BIH8_PHAM7</name>
<feature type="region of interest" description="Disordered" evidence="1">
    <location>
        <begin position="405"/>
        <end position="443"/>
    </location>
</feature>
<dbReference type="GeneID" id="19325870"/>
<evidence type="ECO:0000313" key="2">
    <source>
        <dbReference type="EMBL" id="EON99116.1"/>
    </source>
</evidence>
<dbReference type="Proteomes" id="UP000014074">
    <property type="component" value="Unassembled WGS sequence"/>
</dbReference>
<feature type="compositionally biased region" description="Basic residues" evidence="1">
    <location>
        <begin position="508"/>
        <end position="527"/>
    </location>
</feature>
<feature type="region of interest" description="Disordered" evidence="1">
    <location>
        <begin position="481"/>
        <end position="558"/>
    </location>
</feature>
<feature type="compositionally biased region" description="Basic residues" evidence="1">
    <location>
        <begin position="542"/>
        <end position="552"/>
    </location>
</feature>
<sequence>MATTTATTPVLQSGKWDRRAGRYDFKRFDHASSTAVSIANETIGKVTVDIKFLFRRSQWGTLGQDENPAGILYMDLNFTQPVGHKLTSATIQVTLDDDDVALDHYRDPALLDSGRPVQITEWYGPKQFGGPTKMAHKQRTINLTPEANVLGNGGGGLGVNFNKSFVHTSKWTFQGSLHPGPTGPSWAYRRLKWDMTENDLEKHPDHANKVHTAFAFENSGQPFLMKVQIDGELEKIGSRLKDKVKKKFGPRPRKEQDISSTLVGAFYGRRRPLDELAKGLERAMELENRNSVPLEMPASQQATFQQLPYEPAASNNPATVGSSAAPGGMLASNPPPQIQIEDGEPIGLLEDRSLSADRTEPTLDNLARVGDFFSMPIRRQPPVRRDIVREDVSEISEFTSATTLVNSHVGEGDQEEEEQEAESEPERAVQIKNKKQQKVTNSNKLNDQEAMAKAFEVAFVRVFVQCVMYLMSLWEAATSTKSYDEEYDDDDEVDDEDDEEEGEEHLPKPRTKPKSKPKPKLKQKQIHSKQGSHVGSVIKTTPVKKKVARRRRVSDASE</sequence>
<dbReference type="KEGG" id="tmn:UCRPA7_5327"/>
<feature type="region of interest" description="Disordered" evidence="1">
    <location>
        <begin position="311"/>
        <end position="342"/>
    </location>
</feature>
<keyword evidence="3" id="KW-1185">Reference proteome</keyword>
<gene>
    <name evidence="2" type="ORF">UCRPA7_5327</name>
</gene>
<reference evidence="3" key="1">
    <citation type="journal article" date="2013" name="Genome Announc.">
        <title>Draft genome sequence of the ascomycete Phaeoacremonium aleophilum strain UCR-PA7, a causal agent of the esca disease complex in grapevines.</title>
        <authorList>
            <person name="Blanco-Ulate B."/>
            <person name="Rolshausen P."/>
            <person name="Cantu D."/>
        </authorList>
    </citation>
    <scope>NUCLEOTIDE SEQUENCE [LARGE SCALE GENOMIC DNA]</scope>
    <source>
        <strain evidence="3">UCR-PA7</strain>
    </source>
</reference>